<gene>
    <name evidence="4" type="ORF">LMG23994_01727</name>
</gene>
<evidence type="ECO:0000259" key="3">
    <source>
        <dbReference type="Pfam" id="PF00263"/>
    </source>
</evidence>
<feature type="signal peptide" evidence="2">
    <location>
        <begin position="1"/>
        <end position="20"/>
    </location>
</feature>
<evidence type="ECO:0000313" key="5">
    <source>
        <dbReference type="Proteomes" id="UP000701702"/>
    </source>
</evidence>
<keyword evidence="5" id="KW-1185">Reference proteome</keyword>
<comment type="caution">
    <text evidence="4">The sequence shown here is derived from an EMBL/GenBank/DDBJ whole genome shotgun (WGS) entry which is preliminary data.</text>
</comment>
<evidence type="ECO:0000256" key="2">
    <source>
        <dbReference type="SAM" id="SignalP"/>
    </source>
</evidence>
<feature type="domain" description="Type II/III secretion system secretin-like" evidence="3">
    <location>
        <begin position="40"/>
        <end position="148"/>
    </location>
</feature>
<organism evidence="4 5">
    <name type="scientific">Cupriavidus pinatubonensis</name>
    <dbReference type="NCBI Taxonomy" id="248026"/>
    <lineage>
        <taxon>Bacteria</taxon>
        <taxon>Pseudomonadati</taxon>
        <taxon>Pseudomonadota</taxon>
        <taxon>Betaproteobacteria</taxon>
        <taxon>Burkholderiales</taxon>
        <taxon>Burkholderiaceae</taxon>
        <taxon>Cupriavidus</taxon>
    </lineage>
</organism>
<protein>
    <recommendedName>
        <fullName evidence="3">Type II/III secretion system secretin-like domain-containing protein</fullName>
    </recommendedName>
</protein>
<accession>A0ABM8WR45</accession>
<dbReference type="EMBL" id="CAJZAF010000007">
    <property type="protein sequence ID" value="CAG9169915.1"/>
    <property type="molecule type" value="Genomic_DNA"/>
</dbReference>
<evidence type="ECO:0000256" key="1">
    <source>
        <dbReference type="RuleBase" id="RU004003"/>
    </source>
</evidence>
<comment type="similarity">
    <text evidence="1">Belongs to the bacterial secretin family.</text>
</comment>
<name>A0ABM8WR45_9BURK</name>
<dbReference type="Proteomes" id="UP000701702">
    <property type="component" value="Unassembled WGS sequence"/>
</dbReference>
<sequence length="171" mass="18068">MFKQAFVATILAAVCATAIAAEGDAGRSVAYSVQIMHGNELVSKVNLVTRDGVEVPYSSTRERAYVASCTAEGGKAECKTDTVKTGIIMNLRPIVRSDGRIETQVAISEGVVNSIPTFSNNGMTIEMPQVSEVNLRQAVMLTSGKTVELPFGPTLDRADAKTVAITATLAD</sequence>
<dbReference type="RefSeq" id="WP_224001343.1">
    <property type="nucleotide sequence ID" value="NZ_CAJZAF010000007.1"/>
</dbReference>
<proteinExistence type="inferred from homology"/>
<dbReference type="Pfam" id="PF00263">
    <property type="entry name" value="Secretin"/>
    <property type="match status" value="1"/>
</dbReference>
<feature type="chain" id="PRO_5047437122" description="Type II/III secretion system secretin-like domain-containing protein" evidence="2">
    <location>
        <begin position="21"/>
        <end position="171"/>
    </location>
</feature>
<dbReference type="InterPro" id="IPR004846">
    <property type="entry name" value="T2SS/T3SS_dom"/>
</dbReference>
<evidence type="ECO:0000313" key="4">
    <source>
        <dbReference type="EMBL" id="CAG9169915.1"/>
    </source>
</evidence>
<keyword evidence="2" id="KW-0732">Signal</keyword>
<reference evidence="4 5" key="1">
    <citation type="submission" date="2021-08" db="EMBL/GenBank/DDBJ databases">
        <authorList>
            <person name="Peeters C."/>
        </authorList>
    </citation>
    <scope>NUCLEOTIDE SEQUENCE [LARGE SCALE GENOMIC DNA]</scope>
    <source>
        <strain evidence="4 5">LMG 23994</strain>
    </source>
</reference>